<reference evidence="4" key="1">
    <citation type="submission" date="2022-11" db="UniProtKB">
        <authorList>
            <consortium name="WormBaseParasite"/>
        </authorList>
    </citation>
    <scope>IDENTIFICATION</scope>
</reference>
<proteinExistence type="predicted"/>
<evidence type="ECO:0000313" key="4">
    <source>
        <dbReference type="WBParaSite" id="nRc.2.0.1.t25780-RA"/>
    </source>
</evidence>
<evidence type="ECO:0000313" key="3">
    <source>
        <dbReference type="Proteomes" id="UP000887565"/>
    </source>
</evidence>
<sequence length="236" mass="27702">ITELFNYFRCRLCRAINKFTDVRLGDFIHSSLVNIFKLMSDVSKHDIMCSSCRNTRIFINPEDFYECRTCLLTLCSLCSLSNFHRTHDIISLTLRGTARLCKMFKTIYATEREIEALLSRKKEFDKNHLTTKKSILRTCHLKLKSSSVGLRSWIPLFEEDILRLESVLVKCAHIYNEEMEKRFDDLIEKLSKQLYENSKVYDETWKQLDGKLDAVLELVDVRLPVLLAGKEVNLKY</sequence>
<keyword evidence="3" id="KW-1185">Reference proteome</keyword>
<keyword evidence="1" id="KW-0862">Zinc</keyword>
<dbReference type="PROSITE" id="PS50119">
    <property type="entry name" value="ZF_BBOX"/>
    <property type="match status" value="1"/>
</dbReference>
<dbReference type="GO" id="GO:0008270">
    <property type="term" value="F:zinc ion binding"/>
    <property type="evidence" value="ECO:0007669"/>
    <property type="project" value="UniProtKB-KW"/>
</dbReference>
<dbReference type="InterPro" id="IPR000315">
    <property type="entry name" value="Znf_B-box"/>
</dbReference>
<dbReference type="Proteomes" id="UP000887565">
    <property type="component" value="Unplaced"/>
</dbReference>
<keyword evidence="1" id="KW-0479">Metal-binding</keyword>
<dbReference type="WBParaSite" id="nRc.2.0.1.t25780-RA">
    <property type="protein sequence ID" value="nRc.2.0.1.t25780-RA"/>
    <property type="gene ID" value="nRc.2.0.1.g25780"/>
</dbReference>
<organism evidence="3 4">
    <name type="scientific">Romanomermis culicivorax</name>
    <name type="common">Nematode worm</name>
    <dbReference type="NCBI Taxonomy" id="13658"/>
    <lineage>
        <taxon>Eukaryota</taxon>
        <taxon>Metazoa</taxon>
        <taxon>Ecdysozoa</taxon>
        <taxon>Nematoda</taxon>
        <taxon>Enoplea</taxon>
        <taxon>Dorylaimia</taxon>
        <taxon>Mermithida</taxon>
        <taxon>Mermithoidea</taxon>
        <taxon>Mermithidae</taxon>
        <taxon>Romanomermis</taxon>
    </lineage>
</organism>
<dbReference type="AlphaFoldDB" id="A0A915JI15"/>
<name>A0A915JI15_ROMCU</name>
<keyword evidence="1" id="KW-0863">Zinc-finger</keyword>
<dbReference type="SUPFAM" id="SSF57845">
    <property type="entry name" value="B-box zinc-binding domain"/>
    <property type="match status" value="1"/>
</dbReference>
<protein>
    <submittedName>
        <fullName evidence="4">B box-type domain-containing protein</fullName>
    </submittedName>
</protein>
<evidence type="ECO:0000256" key="1">
    <source>
        <dbReference type="PROSITE-ProRule" id="PRU00024"/>
    </source>
</evidence>
<feature type="domain" description="B box-type" evidence="2">
    <location>
        <begin position="44"/>
        <end position="92"/>
    </location>
</feature>
<evidence type="ECO:0000259" key="2">
    <source>
        <dbReference type="PROSITE" id="PS50119"/>
    </source>
</evidence>
<accession>A0A915JI15</accession>